<evidence type="ECO:0000313" key="2">
    <source>
        <dbReference type="Proteomes" id="UP001341135"/>
    </source>
</evidence>
<accession>A0ABN6ZMN5</accession>
<name>A0ABN6ZMN5_9CREN</name>
<organism evidence="1 2">
    <name type="scientific">Pyrodictium abyssi</name>
    <dbReference type="NCBI Taxonomy" id="54256"/>
    <lineage>
        <taxon>Archaea</taxon>
        <taxon>Thermoproteota</taxon>
        <taxon>Thermoprotei</taxon>
        <taxon>Desulfurococcales</taxon>
        <taxon>Pyrodictiaceae</taxon>
        <taxon>Pyrodictium</taxon>
    </lineage>
</organism>
<protein>
    <recommendedName>
        <fullName evidence="3">DUF3800 domain-containing protein</fullName>
    </recommendedName>
</protein>
<evidence type="ECO:0008006" key="3">
    <source>
        <dbReference type="Google" id="ProtNLM"/>
    </source>
</evidence>
<dbReference type="RefSeq" id="WP_338252701.1">
    <property type="nucleotide sequence ID" value="NZ_AP028907.1"/>
</dbReference>
<sequence>MFAVCIDESGVPGLKRRDERYYVVAALGVPLVEHRKLGSIADMVRRFLVDEGIHVGSEIKGSEIHKALRNRNKSSRYADLIALVAGARRV</sequence>
<reference evidence="1 2" key="1">
    <citation type="submission" date="2023-09" db="EMBL/GenBank/DDBJ databases">
        <title>Pyrofollis japonicus gen. nov. sp. nov., a novel member of the family Pyrodictiaceae isolated from the Iheya North hydrothermal field.</title>
        <authorList>
            <person name="Miyazaki U."/>
            <person name="Sanari M."/>
            <person name="Tame A."/>
            <person name="Kitajima M."/>
            <person name="Okamoto A."/>
            <person name="Sawayama S."/>
            <person name="Miyazaki J."/>
            <person name="Takai K."/>
            <person name="Nakagawa S."/>
        </authorList>
    </citation>
    <scope>NUCLEOTIDE SEQUENCE [LARGE SCALE GENOMIC DNA]</scope>
    <source>
        <strain evidence="1 2">AV2</strain>
    </source>
</reference>
<gene>
    <name evidence="1" type="ORF">PABY_11030</name>
</gene>
<dbReference type="Proteomes" id="UP001341135">
    <property type="component" value="Chromosome"/>
</dbReference>
<dbReference type="EMBL" id="AP028907">
    <property type="protein sequence ID" value="BES81536.1"/>
    <property type="molecule type" value="Genomic_DNA"/>
</dbReference>
<keyword evidence="2" id="KW-1185">Reference proteome</keyword>
<evidence type="ECO:0000313" key="1">
    <source>
        <dbReference type="EMBL" id="BES81536.1"/>
    </source>
</evidence>
<dbReference type="GeneID" id="89289122"/>
<proteinExistence type="predicted"/>